<keyword evidence="3" id="KW-1185">Reference proteome</keyword>
<keyword evidence="1" id="KW-0732">Signal</keyword>
<feature type="chain" id="PRO_5024391902" description="Secreted protein" evidence="1">
    <location>
        <begin position="29"/>
        <end position="157"/>
    </location>
</feature>
<evidence type="ECO:0008006" key="4">
    <source>
        <dbReference type="Google" id="ProtNLM"/>
    </source>
</evidence>
<organism evidence="2 3">
    <name type="scientific">Amycolatopsis acidicola</name>
    <dbReference type="NCBI Taxonomy" id="2596893"/>
    <lineage>
        <taxon>Bacteria</taxon>
        <taxon>Bacillati</taxon>
        <taxon>Actinomycetota</taxon>
        <taxon>Actinomycetes</taxon>
        <taxon>Pseudonocardiales</taxon>
        <taxon>Pseudonocardiaceae</taxon>
        <taxon>Amycolatopsis</taxon>
    </lineage>
</organism>
<dbReference type="EMBL" id="VMNW02000026">
    <property type="protein sequence ID" value="KAA9159954.1"/>
    <property type="molecule type" value="Genomic_DNA"/>
</dbReference>
<dbReference type="Proteomes" id="UP000319769">
    <property type="component" value="Unassembled WGS sequence"/>
</dbReference>
<dbReference type="AlphaFoldDB" id="A0A5N0V295"/>
<gene>
    <name evidence="2" type="ORF">FPZ12_018860</name>
</gene>
<evidence type="ECO:0000256" key="1">
    <source>
        <dbReference type="SAM" id="SignalP"/>
    </source>
</evidence>
<dbReference type="RefSeq" id="WP_144755435.1">
    <property type="nucleotide sequence ID" value="NZ_VMNW02000026.1"/>
</dbReference>
<sequence>MKHVKIRGLLAVVLAAVVALLSAVPASASTDTSFGKGNCTARLQGYPDSDQNGSWMQLTVSSGCNDKANGLQQIQTELLYYGIRGDNSRVEFVGPSTGNYLIAGAPRAHSMVAQAGAPATGFSQYCASGKVYYAGLTGAPDGNGAVLTQYSGVVCWS</sequence>
<evidence type="ECO:0000313" key="2">
    <source>
        <dbReference type="EMBL" id="KAA9159954.1"/>
    </source>
</evidence>
<proteinExistence type="predicted"/>
<dbReference type="OrthoDB" id="3631454at2"/>
<protein>
    <recommendedName>
        <fullName evidence="4">Secreted protein</fullName>
    </recommendedName>
</protein>
<feature type="signal peptide" evidence="1">
    <location>
        <begin position="1"/>
        <end position="28"/>
    </location>
</feature>
<name>A0A5N0V295_9PSEU</name>
<accession>A0A5N0V295</accession>
<evidence type="ECO:0000313" key="3">
    <source>
        <dbReference type="Proteomes" id="UP000319769"/>
    </source>
</evidence>
<reference evidence="2" key="1">
    <citation type="submission" date="2019-09" db="EMBL/GenBank/DDBJ databases">
        <authorList>
            <person name="Teo W.F.A."/>
            <person name="Duangmal K."/>
        </authorList>
    </citation>
    <scope>NUCLEOTIDE SEQUENCE [LARGE SCALE GENOMIC DNA]</scope>
    <source>
        <strain evidence="2">K81G1</strain>
    </source>
</reference>
<comment type="caution">
    <text evidence="2">The sequence shown here is derived from an EMBL/GenBank/DDBJ whole genome shotgun (WGS) entry which is preliminary data.</text>
</comment>